<dbReference type="EMBL" id="UINC01224126">
    <property type="protein sequence ID" value="SVE53611.1"/>
    <property type="molecule type" value="Genomic_DNA"/>
</dbReference>
<sequence length="57" mass="6400">GDEGTTCMWMVIGERHDPHMKNSSCGMADDHGHVIVEYDEPEPLADPPQPLYDYSPQ</sequence>
<proteinExistence type="predicted"/>
<feature type="non-terminal residue" evidence="1">
    <location>
        <position position="1"/>
    </location>
</feature>
<accession>A0A383EA77</accession>
<gene>
    <name evidence="1" type="ORF">METZ01_LOCUS506465</name>
</gene>
<name>A0A383EA77_9ZZZZ</name>
<protein>
    <submittedName>
        <fullName evidence="1">Uncharacterized protein</fullName>
    </submittedName>
</protein>
<organism evidence="1">
    <name type="scientific">marine metagenome</name>
    <dbReference type="NCBI Taxonomy" id="408172"/>
    <lineage>
        <taxon>unclassified sequences</taxon>
        <taxon>metagenomes</taxon>
        <taxon>ecological metagenomes</taxon>
    </lineage>
</organism>
<reference evidence="1" key="1">
    <citation type="submission" date="2018-05" db="EMBL/GenBank/DDBJ databases">
        <authorList>
            <person name="Lanie J.A."/>
            <person name="Ng W.-L."/>
            <person name="Kazmierczak K.M."/>
            <person name="Andrzejewski T.M."/>
            <person name="Davidsen T.M."/>
            <person name="Wayne K.J."/>
            <person name="Tettelin H."/>
            <person name="Glass J.I."/>
            <person name="Rusch D."/>
            <person name="Podicherti R."/>
            <person name="Tsui H.-C.T."/>
            <person name="Winkler M.E."/>
        </authorList>
    </citation>
    <scope>NUCLEOTIDE SEQUENCE</scope>
</reference>
<dbReference type="AlphaFoldDB" id="A0A383EA77"/>
<evidence type="ECO:0000313" key="1">
    <source>
        <dbReference type="EMBL" id="SVE53611.1"/>
    </source>
</evidence>